<dbReference type="EMBL" id="AP029264">
    <property type="protein sequence ID" value="BFF93546.1"/>
    <property type="molecule type" value="Genomic_DNA"/>
</dbReference>
<gene>
    <name evidence="2" type="ORF">DMAD_11385</name>
</gene>
<proteinExistence type="predicted"/>
<feature type="region of interest" description="Disordered" evidence="1">
    <location>
        <begin position="468"/>
        <end position="498"/>
    </location>
</feature>
<name>A0AAU9FD23_DROMD</name>
<feature type="compositionally biased region" description="Basic and acidic residues" evidence="1">
    <location>
        <begin position="57"/>
        <end position="71"/>
    </location>
</feature>
<feature type="compositionally biased region" description="Polar residues" evidence="1">
    <location>
        <begin position="125"/>
        <end position="135"/>
    </location>
</feature>
<organism evidence="2 3">
    <name type="scientific">Drosophila madeirensis</name>
    <name type="common">Fruit fly</name>
    <dbReference type="NCBI Taxonomy" id="30013"/>
    <lineage>
        <taxon>Eukaryota</taxon>
        <taxon>Metazoa</taxon>
        <taxon>Ecdysozoa</taxon>
        <taxon>Arthropoda</taxon>
        <taxon>Hexapoda</taxon>
        <taxon>Insecta</taxon>
        <taxon>Pterygota</taxon>
        <taxon>Neoptera</taxon>
        <taxon>Endopterygota</taxon>
        <taxon>Diptera</taxon>
        <taxon>Brachycera</taxon>
        <taxon>Muscomorpha</taxon>
        <taxon>Ephydroidea</taxon>
        <taxon>Drosophilidae</taxon>
        <taxon>Drosophila</taxon>
        <taxon>Sophophora</taxon>
    </lineage>
</organism>
<feature type="region of interest" description="Disordered" evidence="1">
    <location>
        <begin position="121"/>
        <end position="148"/>
    </location>
</feature>
<evidence type="ECO:0000313" key="2">
    <source>
        <dbReference type="EMBL" id="BFF93546.1"/>
    </source>
</evidence>
<feature type="region of interest" description="Disordered" evidence="1">
    <location>
        <begin position="39"/>
        <end position="71"/>
    </location>
</feature>
<evidence type="ECO:0000256" key="1">
    <source>
        <dbReference type="SAM" id="MobiDB-lite"/>
    </source>
</evidence>
<feature type="region of interest" description="Disordered" evidence="1">
    <location>
        <begin position="214"/>
        <end position="317"/>
    </location>
</feature>
<feature type="compositionally biased region" description="Basic and acidic residues" evidence="1">
    <location>
        <begin position="295"/>
        <end position="304"/>
    </location>
</feature>
<evidence type="ECO:0000313" key="3">
    <source>
        <dbReference type="Proteomes" id="UP001500889"/>
    </source>
</evidence>
<sequence>MAVSNHRITLSSEEYEADVHTLRTIKTFDDLYKTYRPTLVPPKPKKKPTSILRKRQTKDFRNQNDGKGTECHQNDCQAARWHPYDATTLIGPSNSILNLTISQDEGSTTTIKAREQNNLEHAKSVGSSSSLQDDQPNPRIASGRNPFSKYSNSQCKFNKCKSGCKQEKACVNHAAYSYLEAEPEQNRQYLEPEQNQSYPESQQNDVYAESRETAVYPDAETREAPVFTETREIPVYPETQESQDYPEPRRASQDYPEPRRASQDYPEPRRASQDYPEPRNNPVYPQPRENPVYPRPRETRRLSEENPSYGGLPKLQRNPIYAQQNPNYSESQQSHDFAESDRKTNHYNEHNNLTIVTSNGTEYPNESFVKMQSYDPYTLYCQCSKCPNPKDFQFDPYRNYGEASNADVAAARFANAEPKGGTPMSRSEESQGFAEEQPMPNHEGNTEAIYQPAGQPYYYFYPPMTTSDPMDGNTLPEDATKSASRPKTRGMKRPSNIQTGSFISGFQSAAASPTAEAVNYTQNQNAGANCVDVESFLANCKKCAVPSYDPCQGCCPLYPPACMGCCPSPPKAAACNTNECYCMGYVHDSLQDRSVYAADYRPVMCGGNNFQHFANGISCLCADLPVGGGCGPCSNNCAFGCSFSTEPPSCCVGRQPACGPTGQSCCLYPLAQLSPGYCNSYPCGGYNTFCM</sequence>
<feature type="compositionally biased region" description="Basic residues" evidence="1">
    <location>
        <begin position="43"/>
        <end position="56"/>
    </location>
</feature>
<dbReference type="Proteomes" id="UP001500889">
    <property type="component" value="Chromosome U"/>
</dbReference>
<accession>A0AAU9FD23</accession>
<reference evidence="2 3" key="1">
    <citation type="submission" date="2024-02" db="EMBL/GenBank/DDBJ databases">
        <title>A chromosome-level genome assembly of Drosophila madeirensis, a fruit fly species endemic to Madeira island.</title>
        <authorList>
            <person name="Tomihara K."/>
            <person name="Llopart A."/>
            <person name="Yamamoto D."/>
        </authorList>
    </citation>
    <scope>NUCLEOTIDE SEQUENCE [LARGE SCALE GENOMIC DNA]</scope>
    <source>
        <strain evidence="2 3">RF1</strain>
    </source>
</reference>
<feature type="region of interest" description="Disordered" evidence="1">
    <location>
        <begin position="417"/>
        <end position="443"/>
    </location>
</feature>
<dbReference type="AlphaFoldDB" id="A0AAU9FD23"/>
<feature type="compositionally biased region" description="Basic and acidic residues" evidence="1">
    <location>
        <begin position="246"/>
        <end position="272"/>
    </location>
</feature>
<keyword evidence="3" id="KW-1185">Reference proteome</keyword>
<protein>
    <submittedName>
        <fullName evidence="2">Uncharacterized protein</fullName>
    </submittedName>
</protein>